<evidence type="ECO:0000313" key="3">
    <source>
        <dbReference type="EMBL" id="GCC20331.1"/>
    </source>
</evidence>
<evidence type="ECO:0000256" key="2">
    <source>
        <dbReference type="ARBA" id="ARBA00023203"/>
    </source>
</evidence>
<evidence type="ECO:0000256" key="1">
    <source>
        <dbReference type="ARBA" id="ARBA00022737"/>
    </source>
</evidence>
<dbReference type="STRING" id="137246.A0A401RQ47"/>
<dbReference type="Pfam" id="PF00435">
    <property type="entry name" value="Spectrin"/>
    <property type="match status" value="2"/>
</dbReference>
<gene>
    <name evidence="3" type="ORF">chiPu_0018890</name>
</gene>
<dbReference type="SMART" id="SM00150">
    <property type="entry name" value="SPEC"/>
    <property type="match status" value="2"/>
</dbReference>
<dbReference type="OMA" id="KWITERI"/>
<dbReference type="Proteomes" id="UP000287033">
    <property type="component" value="Unassembled WGS sequence"/>
</dbReference>
<organism evidence="3 4">
    <name type="scientific">Chiloscyllium punctatum</name>
    <name type="common">Brownbanded bambooshark</name>
    <name type="synonym">Hemiscyllium punctatum</name>
    <dbReference type="NCBI Taxonomy" id="137246"/>
    <lineage>
        <taxon>Eukaryota</taxon>
        <taxon>Metazoa</taxon>
        <taxon>Chordata</taxon>
        <taxon>Craniata</taxon>
        <taxon>Vertebrata</taxon>
        <taxon>Chondrichthyes</taxon>
        <taxon>Elasmobranchii</taxon>
        <taxon>Galeomorphii</taxon>
        <taxon>Galeoidea</taxon>
        <taxon>Orectolobiformes</taxon>
        <taxon>Hemiscylliidae</taxon>
        <taxon>Chiloscyllium</taxon>
    </lineage>
</organism>
<accession>A0A401RQ47</accession>
<dbReference type="OrthoDB" id="9942256at2759"/>
<dbReference type="SUPFAM" id="SSF46966">
    <property type="entry name" value="Spectrin repeat"/>
    <property type="match status" value="3"/>
</dbReference>
<dbReference type="AlphaFoldDB" id="A0A401RQ47"/>
<dbReference type="Gene3D" id="1.20.58.60">
    <property type="match status" value="2"/>
</dbReference>
<comment type="caution">
    <text evidence="3">The sequence shown here is derived from an EMBL/GenBank/DDBJ whole genome shotgun (WGS) entry which is preliminary data.</text>
</comment>
<keyword evidence="2" id="KW-0009">Actin-binding</keyword>
<dbReference type="CDD" id="cd00176">
    <property type="entry name" value="SPEC"/>
    <property type="match status" value="1"/>
</dbReference>
<dbReference type="InterPro" id="IPR002017">
    <property type="entry name" value="Spectrin_repeat"/>
</dbReference>
<evidence type="ECO:0000313" key="4">
    <source>
        <dbReference type="Proteomes" id="UP000287033"/>
    </source>
</evidence>
<keyword evidence="1" id="KW-0677">Repeat</keyword>
<proteinExistence type="predicted"/>
<protein>
    <submittedName>
        <fullName evidence="3">Uncharacterized protein</fullName>
    </submittedName>
</protein>
<dbReference type="PANTHER" id="PTHR11915">
    <property type="entry name" value="SPECTRIN/FILAMIN RELATED CYTOSKELETAL PROTEIN"/>
    <property type="match status" value="1"/>
</dbReference>
<sequence length="304" mass="35167">MSLILSSAPAPFRCRFESLQKPLEERRKVLEATVALHEFYHHSDLELKWITERIPSCTSSNYGKSLDTAQSLLQKQKELQVEVNTHKQQVQKVLEIGRQMIRSQHNTAHGTEAKCRELQSRWEELESACGDRRKKLQLSVRFHQFIADASELEAWAAEKLQLVVSEDYGKNEAATLKLIKNHKALERQIQDYQGRAEELHQTSEGLLSRGLITFDMVDEPQEQIRKRMKELQECSAVRLQKLEETLRFHEYLREIGELEGWVTQQMQTASSEDYGNDYQHVLVNRAPLFSTPVTTSHPSELPVS</sequence>
<name>A0A401RQ47_CHIPU</name>
<dbReference type="EMBL" id="BEZZ01001730">
    <property type="protein sequence ID" value="GCC20331.1"/>
    <property type="molecule type" value="Genomic_DNA"/>
</dbReference>
<dbReference type="GO" id="GO:0003779">
    <property type="term" value="F:actin binding"/>
    <property type="evidence" value="ECO:0007669"/>
    <property type="project" value="UniProtKB-KW"/>
</dbReference>
<reference evidence="3 4" key="1">
    <citation type="journal article" date="2018" name="Nat. Ecol. Evol.">
        <title>Shark genomes provide insights into elasmobranch evolution and the origin of vertebrates.</title>
        <authorList>
            <person name="Hara Y"/>
            <person name="Yamaguchi K"/>
            <person name="Onimaru K"/>
            <person name="Kadota M"/>
            <person name="Koyanagi M"/>
            <person name="Keeley SD"/>
            <person name="Tatsumi K"/>
            <person name="Tanaka K"/>
            <person name="Motone F"/>
            <person name="Kageyama Y"/>
            <person name="Nozu R"/>
            <person name="Adachi N"/>
            <person name="Nishimura O"/>
            <person name="Nakagawa R"/>
            <person name="Tanegashima C"/>
            <person name="Kiyatake I"/>
            <person name="Matsumoto R"/>
            <person name="Murakumo K"/>
            <person name="Nishida K"/>
            <person name="Terakita A"/>
            <person name="Kuratani S"/>
            <person name="Sato K"/>
            <person name="Hyodo S Kuraku.S."/>
        </authorList>
    </citation>
    <scope>NUCLEOTIDE SEQUENCE [LARGE SCALE GENOMIC DNA]</scope>
</reference>
<keyword evidence="4" id="KW-1185">Reference proteome</keyword>
<dbReference type="InterPro" id="IPR018159">
    <property type="entry name" value="Spectrin/alpha-actinin"/>
</dbReference>